<dbReference type="RefSeq" id="WP_244957429.1">
    <property type="nucleotide sequence ID" value="NZ_JACICA010000003.1"/>
</dbReference>
<evidence type="ECO:0000313" key="1">
    <source>
        <dbReference type="EMBL" id="MBB3702525.1"/>
    </source>
</evidence>
<dbReference type="InterPro" id="IPR023214">
    <property type="entry name" value="HAD_sf"/>
</dbReference>
<keyword evidence="1" id="KW-0378">Hydrolase</keyword>
<protein>
    <submittedName>
        <fullName evidence="1">HAD superfamily hydrolase (TIGR01509 family)</fullName>
    </submittedName>
</protein>
<dbReference type="InterPro" id="IPR036412">
    <property type="entry name" value="HAD-like_sf"/>
</dbReference>
<dbReference type="PANTHER" id="PTHR43481:SF4">
    <property type="entry name" value="GLYCEROL-1-PHOSPHATE PHOSPHOHYDROLASE 1-RELATED"/>
    <property type="match status" value="1"/>
</dbReference>
<dbReference type="Proteomes" id="UP000541425">
    <property type="component" value="Unassembled WGS sequence"/>
</dbReference>
<gene>
    <name evidence="1" type="ORF">FHS60_000983</name>
</gene>
<organism evidence="1 2">
    <name type="scientific">Alloprevotella rava</name>
    <dbReference type="NCBI Taxonomy" id="671218"/>
    <lineage>
        <taxon>Bacteria</taxon>
        <taxon>Pseudomonadati</taxon>
        <taxon>Bacteroidota</taxon>
        <taxon>Bacteroidia</taxon>
        <taxon>Bacteroidales</taxon>
        <taxon>Prevotellaceae</taxon>
        <taxon>Alloprevotella</taxon>
    </lineage>
</organism>
<sequence>MTYTSNNITAPESFLSEKFSEAVFAYLEQSGFERFELKAVLFDMDGVLFDSMPNHAKSWAEVGQLFRLGVTPEDVYLNEGRTGASTINSFARRDWGREATTEEIEEIYAEKCRLFNECGMAQNMPGAERVLNAVRNAGLQILVVTGSGQTSLLERLQTHYPGFFNPEHIVSSKDCRHGKPHPDPYLLGLEKAGVQPWEALVVENAPLGVQAARAAQICTIAVNTGPLSNETLRDAGANILFPSMTALADEWRG</sequence>
<dbReference type="NCBIfam" id="TIGR01509">
    <property type="entry name" value="HAD-SF-IA-v3"/>
    <property type="match status" value="1"/>
</dbReference>
<dbReference type="Pfam" id="PF00702">
    <property type="entry name" value="Hydrolase"/>
    <property type="match status" value="1"/>
</dbReference>
<accession>A0A7W5UIJ8</accession>
<dbReference type="SFLD" id="SFLDS00003">
    <property type="entry name" value="Haloacid_Dehalogenase"/>
    <property type="match status" value="1"/>
</dbReference>
<dbReference type="EMBL" id="JACICA010000003">
    <property type="protein sequence ID" value="MBB3702525.1"/>
    <property type="molecule type" value="Genomic_DNA"/>
</dbReference>
<dbReference type="SFLD" id="SFLDG01135">
    <property type="entry name" value="C1.5.6:_HAD__Beta-PGM__Phospha"/>
    <property type="match status" value="1"/>
</dbReference>
<dbReference type="InterPro" id="IPR023198">
    <property type="entry name" value="PGP-like_dom2"/>
</dbReference>
<dbReference type="Gene3D" id="1.10.150.240">
    <property type="entry name" value="Putative phosphatase, domain 2"/>
    <property type="match status" value="1"/>
</dbReference>
<dbReference type="InterPro" id="IPR006439">
    <property type="entry name" value="HAD-SF_hydro_IA"/>
</dbReference>
<dbReference type="GO" id="GO:0050308">
    <property type="term" value="F:sugar-phosphatase activity"/>
    <property type="evidence" value="ECO:0007669"/>
    <property type="project" value="TreeGrafter"/>
</dbReference>
<dbReference type="InterPro" id="IPR051806">
    <property type="entry name" value="HAD-like_SPP"/>
</dbReference>
<reference evidence="1 2" key="1">
    <citation type="submission" date="2020-08" db="EMBL/GenBank/DDBJ databases">
        <title>Genomic Encyclopedia of Type Strains, Phase IV (KMG-IV): sequencing the most valuable type-strain genomes for metagenomic binning, comparative biology and taxonomic classification.</title>
        <authorList>
            <person name="Goeker M."/>
        </authorList>
    </citation>
    <scope>NUCLEOTIDE SEQUENCE [LARGE SCALE GENOMIC DNA]</scope>
    <source>
        <strain evidence="1 2">DSM 22548</strain>
    </source>
</reference>
<dbReference type="SFLD" id="SFLDG01129">
    <property type="entry name" value="C1.5:_HAD__Beta-PGM__Phosphata"/>
    <property type="match status" value="1"/>
</dbReference>
<comment type="caution">
    <text evidence="1">The sequence shown here is derived from an EMBL/GenBank/DDBJ whole genome shotgun (WGS) entry which is preliminary data.</text>
</comment>
<proteinExistence type="predicted"/>
<evidence type="ECO:0000313" key="2">
    <source>
        <dbReference type="Proteomes" id="UP000541425"/>
    </source>
</evidence>
<dbReference type="SUPFAM" id="SSF56784">
    <property type="entry name" value="HAD-like"/>
    <property type="match status" value="1"/>
</dbReference>
<name>A0A7W5UIJ8_9BACT</name>
<dbReference type="PRINTS" id="PR00413">
    <property type="entry name" value="HADHALOGNASE"/>
</dbReference>
<dbReference type="PANTHER" id="PTHR43481">
    <property type="entry name" value="FRUCTOSE-1-PHOSPHATE PHOSPHATASE"/>
    <property type="match status" value="1"/>
</dbReference>
<dbReference type="AlphaFoldDB" id="A0A7W5UIJ8"/>
<dbReference type="Gene3D" id="3.40.50.1000">
    <property type="entry name" value="HAD superfamily/HAD-like"/>
    <property type="match status" value="1"/>
</dbReference>